<dbReference type="FunFam" id="3.30.160.60:FF:000446">
    <property type="entry name" value="Zinc finger protein"/>
    <property type="match status" value="2"/>
</dbReference>
<evidence type="ECO:0000256" key="13">
    <source>
        <dbReference type="SAM" id="MobiDB-lite"/>
    </source>
</evidence>
<gene>
    <name evidence="15" type="ORF">CesoFtcFv8_021489</name>
</gene>
<evidence type="ECO:0000313" key="16">
    <source>
        <dbReference type="Proteomes" id="UP001335648"/>
    </source>
</evidence>
<keyword evidence="11" id="KW-0539">Nucleus</keyword>
<keyword evidence="8" id="KW-0805">Transcription regulation</keyword>
<dbReference type="PROSITE" id="PS00028">
    <property type="entry name" value="ZINC_FINGER_C2H2_1"/>
    <property type="match status" value="4"/>
</dbReference>
<proteinExistence type="inferred from homology"/>
<feature type="domain" description="C2H2-type" evidence="14">
    <location>
        <begin position="245"/>
        <end position="272"/>
    </location>
</feature>
<dbReference type="PROSITE" id="PS50157">
    <property type="entry name" value="ZINC_FINGER_C2H2_2"/>
    <property type="match status" value="4"/>
</dbReference>
<feature type="region of interest" description="Disordered" evidence="13">
    <location>
        <begin position="196"/>
        <end position="215"/>
    </location>
</feature>
<keyword evidence="6 12" id="KW-0863">Zinc-finger</keyword>
<evidence type="ECO:0000259" key="14">
    <source>
        <dbReference type="PROSITE" id="PS50157"/>
    </source>
</evidence>
<keyword evidence="10" id="KW-0804">Transcription</keyword>
<evidence type="ECO:0000256" key="9">
    <source>
        <dbReference type="ARBA" id="ARBA00023125"/>
    </source>
</evidence>
<dbReference type="AlphaFoldDB" id="A0AAN8BDI1"/>
<dbReference type="GO" id="GO:0008270">
    <property type="term" value="F:zinc ion binding"/>
    <property type="evidence" value="ECO:0007669"/>
    <property type="project" value="UniProtKB-KW"/>
</dbReference>
<dbReference type="GO" id="GO:0005634">
    <property type="term" value="C:nucleus"/>
    <property type="evidence" value="ECO:0007669"/>
    <property type="project" value="UniProtKB-SubCell"/>
</dbReference>
<dbReference type="EMBL" id="JAULUE010002062">
    <property type="protein sequence ID" value="KAK5882955.1"/>
    <property type="molecule type" value="Genomic_DNA"/>
</dbReference>
<evidence type="ECO:0000256" key="3">
    <source>
        <dbReference type="ARBA" id="ARBA00006991"/>
    </source>
</evidence>
<dbReference type="Pfam" id="PF13912">
    <property type="entry name" value="zf-C2H2_6"/>
    <property type="match status" value="2"/>
</dbReference>
<keyword evidence="9" id="KW-0238">DNA-binding</keyword>
<protein>
    <recommendedName>
        <fullName evidence="14">C2H2-type domain-containing protein</fullName>
    </recommendedName>
</protein>
<keyword evidence="16" id="KW-1185">Reference proteome</keyword>
<evidence type="ECO:0000256" key="8">
    <source>
        <dbReference type="ARBA" id="ARBA00023015"/>
    </source>
</evidence>
<feature type="domain" description="C2H2-type" evidence="14">
    <location>
        <begin position="218"/>
        <end position="245"/>
    </location>
</feature>
<evidence type="ECO:0000256" key="6">
    <source>
        <dbReference type="ARBA" id="ARBA00022771"/>
    </source>
</evidence>
<dbReference type="Proteomes" id="UP001335648">
    <property type="component" value="Unassembled WGS sequence"/>
</dbReference>
<keyword evidence="5" id="KW-0677">Repeat</keyword>
<evidence type="ECO:0000256" key="10">
    <source>
        <dbReference type="ARBA" id="ARBA00023163"/>
    </source>
</evidence>
<comment type="function">
    <text evidence="1">May be involved in transcriptional regulation.</text>
</comment>
<evidence type="ECO:0000256" key="12">
    <source>
        <dbReference type="PROSITE-ProRule" id="PRU00042"/>
    </source>
</evidence>
<dbReference type="GO" id="GO:0000981">
    <property type="term" value="F:DNA-binding transcription factor activity, RNA polymerase II-specific"/>
    <property type="evidence" value="ECO:0007669"/>
    <property type="project" value="TreeGrafter"/>
</dbReference>
<dbReference type="Pfam" id="PF00096">
    <property type="entry name" value="zf-C2H2"/>
    <property type="match status" value="2"/>
</dbReference>
<accession>A0AAN8BDI1</accession>
<dbReference type="PANTHER" id="PTHR24388">
    <property type="entry name" value="ZINC FINGER PROTEIN"/>
    <property type="match status" value="1"/>
</dbReference>
<comment type="caution">
    <text evidence="15">The sequence shown here is derived from an EMBL/GenBank/DDBJ whole genome shotgun (WGS) entry which is preliminary data.</text>
</comment>
<feature type="domain" description="C2H2-type" evidence="14">
    <location>
        <begin position="273"/>
        <end position="300"/>
    </location>
</feature>
<dbReference type="InterPro" id="IPR036236">
    <property type="entry name" value="Znf_C2H2_sf"/>
</dbReference>
<dbReference type="GO" id="GO:0000978">
    <property type="term" value="F:RNA polymerase II cis-regulatory region sequence-specific DNA binding"/>
    <property type="evidence" value="ECO:0007669"/>
    <property type="project" value="TreeGrafter"/>
</dbReference>
<dbReference type="SUPFAM" id="SSF57667">
    <property type="entry name" value="beta-beta-alpha zinc fingers"/>
    <property type="match status" value="3"/>
</dbReference>
<evidence type="ECO:0000313" key="15">
    <source>
        <dbReference type="EMBL" id="KAK5882955.1"/>
    </source>
</evidence>
<reference evidence="15 16" key="1">
    <citation type="journal article" date="2023" name="Mol. Biol. Evol.">
        <title>Genomics of Secondarily Temperate Adaptation in the Only Non-Antarctic Icefish.</title>
        <authorList>
            <person name="Rivera-Colon A.G."/>
            <person name="Rayamajhi N."/>
            <person name="Minhas B.F."/>
            <person name="Madrigal G."/>
            <person name="Bilyk K.T."/>
            <person name="Yoon V."/>
            <person name="Hune M."/>
            <person name="Gregory S."/>
            <person name="Cheng C.H.C."/>
            <person name="Catchen J.M."/>
        </authorList>
    </citation>
    <scope>NUCLEOTIDE SEQUENCE [LARGE SCALE GENOMIC DNA]</scope>
    <source>
        <strain evidence="15">JC2023a</strain>
    </source>
</reference>
<evidence type="ECO:0000256" key="11">
    <source>
        <dbReference type="ARBA" id="ARBA00023242"/>
    </source>
</evidence>
<dbReference type="SMART" id="SM00355">
    <property type="entry name" value="ZnF_C2H2"/>
    <property type="match status" value="7"/>
</dbReference>
<comment type="similarity">
    <text evidence="3">Belongs to the krueppel C2H2-type zinc-finger protein family.</text>
</comment>
<evidence type="ECO:0000256" key="1">
    <source>
        <dbReference type="ARBA" id="ARBA00003767"/>
    </source>
</evidence>
<comment type="subcellular location">
    <subcellularLocation>
        <location evidence="2">Nucleus</location>
    </subcellularLocation>
</comment>
<dbReference type="FunFam" id="3.30.160.60:FF:000771">
    <property type="entry name" value="zinc finger protein 648"/>
    <property type="match status" value="1"/>
</dbReference>
<evidence type="ECO:0000256" key="5">
    <source>
        <dbReference type="ARBA" id="ARBA00022737"/>
    </source>
</evidence>
<name>A0AAN8BDI1_9TELE</name>
<keyword evidence="4" id="KW-0479">Metal-binding</keyword>
<dbReference type="InterPro" id="IPR013087">
    <property type="entry name" value="Znf_C2H2_type"/>
</dbReference>
<dbReference type="InterPro" id="IPR050527">
    <property type="entry name" value="Snail/Krueppel_Znf"/>
</dbReference>
<evidence type="ECO:0000256" key="7">
    <source>
        <dbReference type="ARBA" id="ARBA00022833"/>
    </source>
</evidence>
<sequence length="332" mass="36424">MSDLKSFKAEVTRIVGSLARALLSEICSARERDSGSKHNEEEELSALLDALCEDAVDNILKTLHLRDQSLREITAAEGQSVCVDPPPQIPDHQYARSSSSPPVAASLTRRQRCRKPPVSSQSSATGGPAPLPCPQCPALLPSAGRLSEHQSRLHPSCPLCGALFRGLLQLREHQSREHLLLPFRCSVCSRSFSTRGQRDRHHRGRHSGGGQPTGEKSHRCEVCGKSFSCVSVLNTHGRSHRARSFVCDVCGKSFFQAGHLTRHQLVHDGGRPHRCSLCGRGFRQAANLRSHEASHRADTQLCSVCGKSFRRLKSHVLRRHPAEEAPCRGATS</sequence>
<evidence type="ECO:0000256" key="2">
    <source>
        <dbReference type="ARBA" id="ARBA00004123"/>
    </source>
</evidence>
<organism evidence="15 16">
    <name type="scientific">Champsocephalus esox</name>
    <name type="common">pike icefish</name>
    <dbReference type="NCBI Taxonomy" id="159716"/>
    <lineage>
        <taxon>Eukaryota</taxon>
        <taxon>Metazoa</taxon>
        <taxon>Chordata</taxon>
        <taxon>Craniata</taxon>
        <taxon>Vertebrata</taxon>
        <taxon>Euteleostomi</taxon>
        <taxon>Actinopterygii</taxon>
        <taxon>Neopterygii</taxon>
        <taxon>Teleostei</taxon>
        <taxon>Neoteleostei</taxon>
        <taxon>Acanthomorphata</taxon>
        <taxon>Eupercaria</taxon>
        <taxon>Perciformes</taxon>
        <taxon>Notothenioidei</taxon>
        <taxon>Channichthyidae</taxon>
        <taxon>Champsocephalus</taxon>
    </lineage>
</organism>
<feature type="region of interest" description="Disordered" evidence="13">
    <location>
        <begin position="79"/>
        <end position="128"/>
    </location>
</feature>
<evidence type="ECO:0000256" key="4">
    <source>
        <dbReference type="ARBA" id="ARBA00022723"/>
    </source>
</evidence>
<dbReference type="Gene3D" id="3.30.160.60">
    <property type="entry name" value="Classic Zinc Finger"/>
    <property type="match status" value="4"/>
</dbReference>
<keyword evidence="7" id="KW-0862">Zinc</keyword>
<dbReference type="PANTHER" id="PTHR24388:SF104">
    <property type="entry name" value="AT-RICH BINDING PROTEIN-RELATED"/>
    <property type="match status" value="1"/>
</dbReference>
<feature type="compositionally biased region" description="Low complexity" evidence="13">
    <location>
        <begin position="97"/>
        <end position="106"/>
    </location>
</feature>
<feature type="domain" description="C2H2-type" evidence="14">
    <location>
        <begin position="183"/>
        <end position="211"/>
    </location>
</feature>